<dbReference type="InterPro" id="IPR006311">
    <property type="entry name" value="TAT_signal"/>
</dbReference>
<dbReference type="PANTHER" id="PTHR47151">
    <property type="entry name" value="LEU/ILE/VAL-BINDING ABC TRANSPORTER SUBUNIT"/>
    <property type="match status" value="1"/>
</dbReference>
<dbReference type="AlphaFoldDB" id="A0A7K0BM35"/>
<reference evidence="5 6" key="1">
    <citation type="submission" date="2019-10" db="EMBL/GenBank/DDBJ databases">
        <title>Actinomadura rubteroloni sp. nov. and Actinomadura macrotermitis sp. nov., isolated from the gut of fungus growing-termite Macrotermes natalensis.</title>
        <authorList>
            <person name="Benndorf R."/>
            <person name="Martin K."/>
            <person name="Kuefner M."/>
            <person name="De Beer W."/>
            <person name="Kaster A.-K."/>
            <person name="Vollmers J."/>
            <person name="Poulsen M."/>
            <person name="Beemelmanns C."/>
        </authorList>
    </citation>
    <scope>NUCLEOTIDE SEQUENCE [LARGE SCALE GENOMIC DNA]</scope>
    <source>
        <strain evidence="5 6">RB68</strain>
    </source>
</reference>
<accession>A0A7K0BM35</accession>
<keyword evidence="2 3" id="KW-0732">Signal</keyword>
<organism evidence="5 6">
    <name type="scientific">Actinomadura macrotermitis</name>
    <dbReference type="NCBI Taxonomy" id="2585200"/>
    <lineage>
        <taxon>Bacteria</taxon>
        <taxon>Bacillati</taxon>
        <taxon>Actinomycetota</taxon>
        <taxon>Actinomycetes</taxon>
        <taxon>Streptosporangiales</taxon>
        <taxon>Thermomonosporaceae</taxon>
        <taxon>Actinomadura</taxon>
    </lineage>
</organism>
<evidence type="ECO:0000259" key="4">
    <source>
        <dbReference type="Pfam" id="PF13458"/>
    </source>
</evidence>
<dbReference type="PANTHER" id="PTHR47151:SF2">
    <property type="entry name" value="AMINO ACID BINDING PROTEIN"/>
    <property type="match status" value="1"/>
</dbReference>
<dbReference type="CDD" id="cd06342">
    <property type="entry name" value="PBP1_ABC_LIVBP-like"/>
    <property type="match status" value="1"/>
</dbReference>
<dbReference type="EMBL" id="WEGH01000001">
    <property type="protein sequence ID" value="MQY02248.1"/>
    <property type="molecule type" value="Genomic_DNA"/>
</dbReference>
<evidence type="ECO:0000313" key="6">
    <source>
        <dbReference type="Proteomes" id="UP000487268"/>
    </source>
</evidence>
<evidence type="ECO:0000256" key="3">
    <source>
        <dbReference type="SAM" id="SignalP"/>
    </source>
</evidence>
<gene>
    <name evidence="5" type="primary">livK</name>
    <name evidence="5" type="ORF">ACRB68_02770</name>
</gene>
<dbReference type="InterPro" id="IPR028082">
    <property type="entry name" value="Peripla_BP_I"/>
</dbReference>
<sequence length="395" mass="41307">MERLGTLRRNMLRVTGAVAMSAVLALGAAACGGGDGKGGDTLNIGFMGDLSGPDSSIVIPPNKGAQLAIEQYNATNPKKKLKLVNYDTQGKENQAAALAPKAIKDDKVVAMIGPAFSGESKAADGILEKGKIPNITPSATNPDLAKQGYKYWHRLVATDAAQGAGIAEAMIKAKSPKKAYVINGKKAYSVGIGDFAFNTFKGKGLTVQRDQIDETASDFSSTVTKVKSFAPDVIFYGGYYSEGGKLLKQLRDGGVTAMFASGDGSLDAKLVEGAGAKQAENAVIGCPCFIPFGQQTDPTLVKFVADYKAKVGADPSIYSTEGYDAASAFIAAIKAGNTTGEKINDFLKTYTAKGVSKEIKWDATGELAATTIHLYQVEGGTIKWLGTSDQAKLKG</sequence>
<proteinExistence type="inferred from homology"/>
<dbReference type="Gene3D" id="3.40.50.2300">
    <property type="match status" value="2"/>
</dbReference>
<dbReference type="Proteomes" id="UP000487268">
    <property type="component" value="Unassembled WGS sequence"/>
</dbReference>
<comment type="caution">
    <text evidence="5">The sequence shown here is derived from an EMBL/GenBank/DDBJ whole genome shotgun (WGS) entry which is preliminary data.</text>
</comment>
<evidence type="ECO:0000313" key="5">
    <source>
        <dbReference type="EMBL" id="MQY02248.1"/>
    </source>
</evidence>
<dbReference type="PROSITE" id="PS51318">
    <property type="entry name" value="TAT"/>
    <property type="match status" value="1"/>
</dbReference>
<dbReference type="InterPro" id="IPR028081">
    <property type="entry name" value="Leu-bd"/>
</dbReference>
<keyword evidence="6" id="KW-1185">Reference proteome</keyword>
<evidence type="ECO:0000256" key="2">
    <source>
        <dbReference type="ARBA" id="ARBA00022729"/>
    </source>
</evidence>
<dbReference type="Pfam" id="PF13458">
    <property type="entry name" value="Peripla_BP_6"/>
    <property type="match status" value="1"/>
</dbReference>
<dbReference type="PROSITE" id="PS51257">
    <property type="entry name" value="PROKAR_LIPOPROTEIN"/>
    <property type="match status" value="1"/>
</dbReference>
<feature type="chain" id="PRO_5029869649" evidence="3">
    <location>
        <begin position="31"/>
        <end position="395"/>
    </location>
</feature>
<comment type="similarity">
    <text evidence="1">Belongs to the leucine-binding protein family.</text>
</comment>
<feature type="domain" description="Leucine-binding protein" evidence="4">
    <location>
        <begin position="41"/>
        <end position="380"/>
    </location>
</feature>
<dbReference type="SUPFAM" id="SSF53822">
    <property type="entry name" value="Periplasmic binding protein-like I"/>
    <property type="match status" value="1"/>
</dbReference>
<evidence type="ECO:0000256" key="1">
    <source>
        <dbReference type="ARBA" id="ARBA00010062"/>
    </source>
</evidence>
<feature type="signal peptide" evidence="3">
    <location>
        <begin position="1"/>
        <end position="30"/>
    </location>
</feature>
<protein>
    <submittedName>
        <fullName evidence="5">Leucine-specific-binding protein</fullName>
    </submittedName>
</protein>
<name>A0A7K0BM35_9ACTN</name>